<evidence type="ECO:0000313" key="2">
    <source>
        <dbReference type="EMBL" id="TFD96143.1"/>
    </source>
</evidence>
<dbReference type="Gene3D" id="3.40.50.1000">
    <property type="entry name" value="HAD superfamily/HAD-like"/>
    <property type="match status" value="1"/>
</dbReference>
<organism evidence="2 3">
    <name type="scientific">Dysgonomonas capnocytophagoides</name>
    <dbReference type="NCBI Taxonomy" id="45254"/>
    <lineage>
        <taxon>Bacteria</taxon>
        <taxon>Pseudomonadati</taxon>
        <taxon>Bacteroidota</taxon>
        <taxon>Bacteroidia</taxon>
        <taxon>Bacteroidales</taxon>
        <taxon>Dysgonomonadaceae</taxon>
        <taxon>Dysgonomonas</taxon>
    </lineage>
</organism>
<keyword evidence="3" id="KW-1185">Reference proteome</keyword>
<dbReference type="InterPro" id="IPR023198">
    <property type="entry name" value="PGP-like_dom2"/>
</dbReference>
<dbReference type="SUPFAM" id="SSF56784">
    <property type="entry name" value="HAD-like"/>
    <property type="match status" value="1"/>
</dbReference>
<dbReference type="Pfam" id="PF00702">
    <property type="entry name" value="Hydrolase"/>
    <property type="match status" value="1"/>
</dbReference>
<comment type="caution">
    <text evidence="2">The sequence shown here is derived from an EMBL/GenBank/DDBJ whole genome shotgun (WGS) entry which is preliminary data.</text>
</comment>
<dbReference type="Proteomes" id="UP000297861">
    <property type="component" value="Unassembled WGS sequence"/>
</dbReference>
<proteinExistence type="predicted"/>
<dbReference type="AlphaFoldDB" id="A0A4Y8L0Q1"/>
<dbReference type="Gene3D" id="1.10.150.240">
    <property type="entry name" value="Putative phosphatase, domain 2"/>
    <property type="match status" value="1"/>
</dbReference>
<dbReference type="OrthoDB" id="6101375at2"/>
<dbReference type="SFLD" id="SFLDS00003">
    <property type="entry name" value="Haloacid_Dehalogenase"/>
    <property type="match status" value="1"/>
</dbReference>
<dbReference type="InterPro" id="IPR023214">
    <property type="entry name" value="HAD_sf"/>
</dbReference>
<evidence type="ECO:0000256" key="1">
    <source>
        <dbReference type="ARBA" id="ARBA00022801"/>
    </source>
</evidence>
<evidence type="ECO:0000313" key="3">
    <source>
        <dbReference type="Proteomes" id="UP000297861"/>
    </source>
</evidence>
<dbReference type="PANTHER" id="PTHR43316">
    <property type="entry name" value="HYDROLASE, HALOACID DELAHOGENASE-RELATED"/>
    <property type="match status" value="1"/>
</dbReference>
<gene>
    <name evidence="2" type="ORF">E2605_11160</name>
</gene>
<dbReference type="EMBL" id="SOML01000006">
    <property type="protein sequence ID" value="TFD96143.1"/>
    <property type="molecule type" value="Genomic_DNA"/>
</dbReference>
<accession>A0A4Y8L0Q1</accession>
<dbReference type="PANTHER" id="PTHR43316:SF8">
    <property type="entry name" value="HAD FAMILY HYDROLASE"/>
    <property type="match status" value="1"/>
</dbReference>
<name>A0A4Y8L0Q1_9BACT</name>
<keyword evidence="1 2" id="KW-0378">Hydrolase</keyword>
<protein>
    <submittedName>
        <fullName evidence="2">HAD family hydrolase</fullName>
    </submittedName>
</protein>
<dbReference type="InterPro" id="IPR036412">
    <property type="entry name" value="HAD-like_sf"/>
</dbReference>
<dbReference type="SFLD" id="SFLDG01129">
    <property type="entry name" value="C1.5:_HAD__Beta-PGM__Phosphata"/>
    <property type="match status" value="1"/>
</dbReference>
<dbReference type="STRING" id="1121485.GCA_000426485_00572"/>
<dbReference type="GO" id="GO:0016787">
    <property type="term" value="F:hydrolase activity"/>
    <property type="evidence" value="ECO:0007669"/>
    <property type="project" value="UniProtKB-KW"/>
</dbReference>
<reference evidence="2 3" key="1">
    <citation type="submission" date="2019-03" db="EMBL/GenBank/DDBJ databases">
        <title>San Antonio Military Medical Center submission to MRSN (WRAIR), pending publication.</title>
        <authorList>
            <person name="Blyth D.M."/>
            <person name="Mccarthy S.L."/>
            <person name="Schall S.E."/>
            <person name="Stam J.A."/>
            <person name="Ong A.C."/>
            <person name="Mcgann P.T."/>
        </authorList>
    </citation>
    <scope>NUCLEOTIDE SEQUENCE [LARGE SCALE GENOMIC DNA]</scope>
    <source>
        <strain evidence="2 3">MRSN571793</strain>
    </source>
</reference>
<sequence length="229" mass="26418">MNDIRIIGFDADDTLWVNQSYFDEAEFRFRELLSEYIPYESVAEELLKVEIRNMDLLGFGVKAFTLSMVEAALSISENKISQDALFEIVQLGKGIMQKPVELLDGVQDVLSKLSGRYKLVVVTKGDLLDQERKLRRSSLEHYFHHVEIVSDKQSDDYRKLLRQLDCRPENFLMIGNSMKSDIVPVIELGAYAAYVPFHTTWAHETTDKKIISPNLIRIDKITEILPYLK</sequence>
<dbReference type="InterPro" id="IPR051540">
    <property type="entry name" value="S-2-haloacid_dehalogenase"/>
</dbReference>